<protein>
    <recommendedName>
        <fullName evidence="8">Probable branched-chain-amino-acid aminotransferase</fullName>
        <ecNumber evidence="7">2.6.1.42</ecNumber>
    </recommendedName>
</protein>
<dbReference type="FunFam" id="3.20.10.10:FF:000002">
    <property type="entry name" value="D-alanine aminotransferase"/>
    <property type="match status" value="1"/>
</dbReference>
<keyword evidence="9 15" id="KW-0663">Pyridoxal phosphate</keyword>
<evidence type="ECO:0000256" key="15">
    <source>
        <dbReference type="RuleBase" id="RU004516"/>
    </source>
</evidence>
<dbReference type="PANTHER" id="PTHR42743:SF11">
    <property type="entry name" value="AMINODEOXYCHORISMATE LYASE"/>
    <property type="match status" value="1"/>
</dbReference>
<comment type="function">
    <text evidence="2">Acts on leucine, isoleucine and valine.</text>
</comment>
<reference evidence="16" key="2">
    <citation type="journal article" date="2018" name="ISME J.">
        <title>A dynamic microbial community with high functional redundancy inhabits the cold, oxic subseafloor aquifer.</title>
        <authorList>
            <person name="Tully B.J."/>
            <person name="Wheat C.G."/>
            <person name="Glazer B.T."/>
            <person name="Huber J.A."/>
        </authorList>
    </citation>
    <scope>NUCLEOTIDE SEQUENCE</scope>
    <source>
        <strain evidence="16">NORP83</strain>
    </source>
</reference>
<dbReference type="SUPFAM" id="SSF56752">
    <property type="entry name" value="D-aminoacid aminotransferase-like PLP-dependent enzymes"/>
    <property type="match status" value="1"/>
</dbReference>
<gene>
    <name evidence="16" type="ORF">COB13_00945</name>
</gene>
<dbReference type="InterPro" id="IPR043131">
    <property type="entry name" value="BCAT-like_N"/>
</dbReference>
<evidence type="ECO:0000256" key="7">
    <source>
        <dbReference type="ARBA" id="ARBA00013053"/>
    </source>
</evidence>
<dbReference type="InterPro" id="IPR043132">
    <property type="entry name" value="BCAT-like_C"/>
</dbReference>
<name>A0A2A4ZAL4_9PROT</name>
<comment type="pathway">
    <text evidence="4">Amino-acid biosynthesis; L-valine biosynthesis; L-valine from pyruvate: step 4/4.</text>
</comment>
<evidence type="ECO:0000256" key="13">
    <source>
        <dbReference type="ARBA" id="ARBA00049229"/>
    </source>
</evidence>
<keyword evidence="16" id="KW-0808">Transferase</keyword>
<dbReference type="Pfam" id="PF01063">
    <property type="entry name" value="Aminotran_4"/>
    <property type="match status" value="1"/>
</dbReference>
<evidence type="ECO:0000256" key="1">
    <source>
        <dbReference type="ARBA" id="ARBA00001933"/>
    </source>
</evidence>
<comment type="cofactor">
    <cofactor evidence="1 15">
        <name>pyridoxal 5'-phosphate</name>
        <dbReference type="ChEBI" id="CHEBI:597326"/>
    </cofactor>
</comment>
<dbReference type="GO" id="GO:0004084">
    <property type="term" value="F:branched-chain-amino-acid transaminase activity"/>
    <property type="evidence" value="ECO:0007669"/>
    <property type="project" value="UniProtKB-EC"/>
</dbReference>
<reference key="1">
    <citation type="submission" date="2017-08" db="EMBL/GenBank/DDBJ databases">
        <title>A dynamic microbial community with high functional redundancy inhabits the cold, oxic subseafloor aquifer.</title>
        <authorList>
            <person name="Tully B.J."/>
            <person name="Wheat C.G."/>
            <person name="Glazer B.T."/>
            <person name="Huber J.A."/>
        </authorList>
    </citation>
    <scope>NUCLEOTIDE SEQUENCE [LARGE SCALE GENOMIC DNA]</scope>
</reference>
<dbReference type="AlphaFoldDB" id="A0A2A4ZAL4"/>
<dbReference type="Gene3D" id="3.20.10.10">
    <property type="entry name" value="D-amino Acid Aminotransferase, subunit A, domain 2"/>
    <property type="match status" value="1"/>
</dbReference>
<evidence type="ECO:0000256" key="2">
    <source>
        <dbReference type="ARBA" id="ARBA00003109"/>
    </source>
</evidence>
<evidence type="ECO:0000256" key="8">
    <source>
        <dbReference type="ARBA" id="ARBA00014472"/>
    </source>
</evidence>
<dbReference type="EMBL" id="NVUS01000001">
    <property type="protein sequence ID" value="PCJ03830.1"/>
    <property type="molecule type" value="Genomic_DNA"/>
</dbReference>
<keyword evidence="16" id="KW-0032">Aminotransferase</keyword>
<evidence type="ECO:0000256" key="9">
    <source>
        <dbReference type="ARBA" id="ARBA00022898"/>
    </source>
</evidence>
<comment type="catalytic activity">
    <reaction evidence="12">
        <text>L-isoleucine + 2-oxoglutarate = (S)-3-methyl-2-oxopentanoate + L-glutamate</text>
        <dbReference type="Rhea" id="RHEA:24801"/>
        <dbReference type="ChEBI" id="CHEBI:16810"/>
        <dbReference type="ChEBI" id="CHEBI:29985"/>
        <dbReference type="ChEBI" id="CHEBI:35146"/>
        <dbReference type="ChEBI" id="CHEBI:58045"/>
        <dbReference type="EC" id="2.6.1.42"/>
    </reaction>
</comment>
<comment type="pathway">
    <text evidence="3">Amino-acid biosynthesis; L-isoleucine biosynthesis; L-isoleucine from 2-oxobutanoate: step 4/4.</text>
</comment>
<dbReference type="GO" id="GO:0009082">
    <property type="term" value="P:branched-chain amino acid biosynthetic process"/>
    <property type="evidence" value="ECO:0007669"/>
    <property type="project" value="UniProtKB-KW"/>
</dbReference>
<evidence type="ECO:0000256" key="6">
    <source>
        <dbReference type="ARBA" id="ARBA00009320"/>
    </source>
</evidence>
<comment type="similarity">
    <text evidence="6 14">Belongs to the class-IV pyridoxal-phosphate-dependent aminotransferase family.</text>
</comment>
<dbReference type="InterPro" id="IPR001544">
    <property type="entry name" value="Aminotrans_IV"/>
</dbReference>
<dbReference type="InterPro" id="IPR018300">
    <property type="entry name" value="Aminotrans_IV_CS"/>
</dbReference>
<evidence type="ECO:0000256" key="11">
    <source>
        <dbReference type="ARBA" id="ARBA00048212"/>
    </source>
</evidence>
<evidence type="ECO:0000256" key="12">
    <source>
        <dbReference type="ARBA" id="ARBA00048798"/>
    </source>
</evidence>
<dbReference type="GO" id="GO:0008652">
    <property type="term" value="P:amino acid biosynthetic process"/>
    <property type="evidence" value="ECO:0007669"/>
    <property type="project" value="UniProtKB-ARBA"/>
</dbReference>
<proteinExistence type="inferred from homology"/>
<dbReference type="Gene3D" id="3.30.470.10">
    <property type="match status" value="1"/>
</dbReference>
<comment type="pathway">
    <text evidence="5">Amino-acid biosynthesis; L-leucine biosynthesis; L-leucine from 3-methyl-2-oxobutanoate: step 4/4.</text>
</comment>
<organism evidence="16">
    <name type="scientific">OCS116 cluster bacterium</name>
    <dbReference type="NCBI Taxonomy" id="2030921"/>
    <lineage>
        <taxon>Bacteria</taxon>
        <taxon>Pseudomonadati</taxon>
        <taxon>Pseudomonadota</taxon>
        <taxon>Alphaproteobacteria</taxon>
        <taxon>OCS116 cluster</taxon>
    </lineage>
</organism>
<keyword evidence="10" id="KW-0100">Branched-chain amino acid biosynthesis</keyword>
<comment type="caution">
    <text evidence="16">The sequence shown here is derived from an EMBL/GenBank/DDBJ whole genome shotgun (WGS) entry which is preliminary data.</text>
</comment>
<evidence type="ECO:0000256" key="14">
    <source>
        <dbReference type="RuleBase" id="RU004106"/>
    </source>
</evidence>
<keyword evidence="10" id="KW-0028">Amino-acid biosynthesis</keyword>
<dbReference type="PANTHER" id="PTHR42743">
    <property type="entry name" value="AMINO-ACID AMINOTRANSFERASE"/>
    <property type="match status" value="1"/>
</dbReference>
<accession>A0A2A4ZAL4</accession>
<dbReference type="InterPro" id="IPR050571">
    <property type="entry name" value="Class-IV_PLP-Dep_Aminotrnsfr"/>
</dbReference>
<evidence type="ECO:0000256" key="3">
    <source>
        <dbReference type="ARBA" id="ARBA00004824"/>
    </source>
</evidence>
<dbReference type="EC" id="2.6.1.42" evidence="7"/>
<comment type="catalytic activity">
    <reaction evidence="13">
        <text>L-leucine + 2-oxoglutarate = 4-methyl-2-oxopentanoate + L-glutamate</text>
        <dbReference type="Rhea" id="RHEA:18321"/>
        <dbReference type="ChEBI" id="CHEBI:16810"/>
        <dbReference type="ChEBI" id="CHEBI:17865"/>
        <dbReference type="ChEBI" id="CHEBI:29985"/>
        <dbReference type="ChEBI" id="CHEBI:57427"/>
        <dbReference type="EC" id="2.6.1.42"/>
    </reaction>
</comment>
<evidence type="ECO:0000256" key="10">
    <source>
        <dbReference type="ARBA" id="ARBA00023304"/>
    </source>
</evidence>
<dbReference type="PROSITE" id="PS00770">
    <property type="entry name" value="AA_TRANSFER_CLASS_4"/>
    <property type="match status" value="1"/>
</dbReference>
<dbReference type="NCBIfam" id="NF009896">
    <property type="entry name" value="PRK13356.1"/>
    <property type="match status" value="1"/>
</dbReference>
<dbReference type="InterPro" id="IPR036038">
    <property type="entry name" value="Aminotransferase-like"/>
</dbReference>
<evidence type="ECO:0000256" key="4">
    <source>
        <dbReference type="ARBA" id="ARBA00004931"/>
    </source>
</evidence>
<evidence type="ECO:0000313" key="16">
    <source>
        <dbReference type="EMBL" id="PCJ03830.1"/>
    </source>
</evidence>
<comment type="catalytic activity">
    <reaction evidence="11">
        <text>L-valine + 2-oxoglutarate = 3-methyl-2-oxobutanoate + L-glutamate</text>
        <dbReference type="Rhea" id="RHEA:24813"/>
        <dbReference type="ChEBI" id="CHEBI:11851"/>
        <dbReference type="ChEBI" id="CHEBI:16810"/>
        <dbReference type="ChEBI" id="CHEBI:29985"/>
        <dbReference type="ChEBI" id="CHEBI:57762"/>
        <dbReference type="EC" id="2.6.1.42"/>
    </reaction>
</comment>
<sequence length="280" mass="31370">MTDIWTYIDGDWHEKAMPLMAADSNAAWLGNTVFDGARYFEGVMPDLDRHCRRVIRSAEVMQMLPRMDGAEVEGLVREKIGKINTDDALYIRPMFWIEEGLGPIVPESTRFCIVLQRMAMPEKGTGFSACLSKFRKPSPETAPTAAKATCLYPQATLAWGEAKKRGFDNAVMLDANGAVAEFTMQNLFLVKDGVVSTPQANGMLLNGITRQRAILLLEQLGHKVVERRIGVEELLEADEIISTGNHARIFPCVKYEDNEMGMGPVYEKLREAYWHFSATC</sequence>
<dbReference type="GO" id="GO:0005829">
    <property type="term" value="C:cytosol"/>
    <property type="evidence" value="ECO:0007669"/>
    <property type="project" value="TreeGrafter"/>
</dbReference>
<evidence type="ECO:0000256" key="5">
    <source>
        <dbReference type="ARBA" id="ARBA00005072"/>
    </source>
</evidence>